<dbReference type="EMBL" id="RQZA01000004">
    <property type="protein sequence ID" value="RRD31291.1"/>
    <property type="molecule type" value="Genomic_DNA"/>
</dbReference>
<evidence type="ECO:0000313" key="1">
    <source>
        <dbReference type="EMBL" id="RRD31291.1"/>
    </source>
</evidence>
<dbReference type="AlphaFoldDB" id="A0A3P1VAX8"/>
<organism evidence="1 2">
    <name type="scientific">Streptococcus minor</name>
    <dbReference type="NCBI Taxonomy" id="229549"/>
    <lineage>
        <taxon>Bacteria</taxon>
        <taxon>Bacillati</taxon>
        <taxon>Bacillota</taxon>
        <taxon>Bacilli</taxon>
        <taxon>Lactobacillales</taxon>
        <taxon>Streptococcaceae</taxon>
        <taxon>Streptococcus</taxon>
    </lineage>
</organism>
<gene>
    <name evidence="1" type="ORF">EII38_05800</name>
</gene>
<sequence length="66" mass="7744">MNMYLWLALGLLVIAAIWDCLEEISEQEKTTYTTEEIELAEYLEKKQAINGIYLEAVAEILRHQKR</sequence>
<proteinExistence type="predicted"/>
<dbReference type="Proteomes" id="UP000281771">
    <property type="component" value="Unassembled WGS sequence"/>
</dbReference>
<protein>
    <submittedName>
        <fullName evidence="1">Uncharacterized protein</fullName>
    </submittedName>
</protein>
<evidence type="ECO:0000313" key="2">
    <source>
        <dbReference type="Proteomes" id="UP000281771"/>
    </source>
</evidence>
<comment type="caution">
    <text evidence="1">The sequence shown here is derived from an EMBL/GenBank/DDBJ whole genome shotgun (WGS) entry which is preliminary data.</text>
</comment>
<dbReference type="RefSeq" id="WP_124776787.1">
    <property type="nucleotide sequence ID" value="NZ_RQZA01000004.1"/>
</dbReference>
<reference evidence="1 2" key="1">
    <citation type="submission" date="2018-11" db="EMBL/GenBank/DDBJ databases">
        <title>Genomes From Bacteria Associated with the Canine Oral Cavity: a Test Case for Automated Genome-Based Taxonomic Assignment.</title>
        <authorList>
            <person name="Coil D.A."/>
            <person name="Jospin G."/>
            <person name="Darling A.E."/>
            <person name="Wallis C."/>
            <person name="Davis I.J."/>
            <person name="Harris S."/>
            <person name="Eisen J.A."/>
            <person name="Holcombe L.J."/>
            <person name="O'Flynn C."/>
        </authorList>
    </citation>
    <scope>NUCLEOTIDE SEQUENCE [LARGE SCALE GENOMIC DNA]</scope>
    <source>
        <strain evidence="1 2">OH4621_COT-116</strain>
    </source>
</reference>
<keyword evidence="2" id="KW-1185">Reference proteome</keyword>
<name>A0A3P1VAX8_9STRE</name>
<accession>A0A3P1VAX8</accession>